<dbReference type="AlphaFoldDB" id="A0ABD1YUG9"/>
<dbReference type="SUPFAM" id="SSF56112">
    <property type="entry name" value="Protein kinase-like (PK-like)"/>
    <property type="match status" value="1"/>
</dbReference>
<proteinExistence type="predicted"/>
<keyword evidence="2" id="KW-0067">ATP-binding</keyword>
<evidence type="ECO:0000259" key="3">
    <source>
        <dbReference type="PROSITE" id="PS50011"/>
    </source>
</evidence>
<dbReference type="PROSITE" id="PS00108">
    <property type="entry name" value="PROTEIN_KINASE_ST"/>
    <property type="match status" value="1"/>
</dbReference>
<dbReference type="InterPro" id="IPR008271">
    <property type="entry name" value="Ser/Thr_kinase_AS"/>
</dbReference>
<dbReference type="Pfam" id="PF07714">
    <property type="entry name" value="PK_Tyr_Ser-Thr"/>
    <property type="match status" value="1"/>
</dbReference>
<organism evidence="4 5">
    <name type="scientific">Riccia fluitans</name>
    <dbReference type="NCBI Taxonomy" id="41844"/>
    <lineage>
        <taxon>Eukaryota</taxon>
        <taxon>Viridiplantae</taxon>
        <taxon>Streptophyta</taxon>
        <taxon>Embryophyta</taxon>
        <taxon>Marchantiophyta</taxon>
        <taxon>Marchantiopsida</taxon>
        <taxon>Marchantiidae</taxon>
        <taxon>Marchantiales</taxon>
        <taxon>Ricciaceae</taxon>
        <taxon>Riccia</taxon>
    </lineage>
</organism>
<keyword evidence="5" id="KW-1185">Reference proteome</keyword>
<evidence type="ECO:0000256" key="1">
    <source>
        <dbReference type="ARBA" id="ARBA00022741"/>
    </source>
</evidence>
<dbReference type="InterPro" id="IPR011009">
    <property type="entry name" value="Kinase-like_dom_sf"/>
</dbReference>
<gene>
    <name evidence="4" type="ORF">R1flu_005893</name>
</gene>
<feature type="domain" description="Protein kinase" evidence="3">
    <location>
        <begin position="80"/>
        <end position="370"/>
    </location>
</feature>
<dbReference type="InterPro" id="IPR000719">
    <property type="entry name" value="Prot_kinase_dom"/>
</dbReference>
<dbReference type="EMBL" id="JBHFFA010000003">
    <property type="protein sequence ID" value="KAL2634414.1"/>
    <property type="molecule type" value="Genomic_DNA"/>
</dbReference>
<comment type="caution">
    <text evidence="4">The sequence shown here is derived from an EMBL/GenBank/DDBJ whole genome shotgun (WGS) entry which is preliminary data.</text>
</comment>
<reference evidence="4 5" key="1">
    <citation type="submission" date="2024-09" db="EMBL/GenBank/DDBJ databases">
        <title>Chromosome-scale assembly of Riccia fluitans.</title>
        <authorList>
            <person name="Paukszto L."/>
            <person name="Sawicki J."/>
            <person name="Karawczyk K."/>
            <person name="Piernik-Szablinska J."/>
            <person name="Szczecinska M."/>
            <person name="Mazdziarz M."/>
        </authorList>
    </citation>
    <scope>NUCLEOTIDE SEQUENCE [LARGE SCALE GENOMIC DNA]</scope>
    <source>
        <strain evidence="4">Rf_01</strain>
        <tissue evidence="4">Aerial parts of the thallus</tissue>
    </source>
</reference>
<dbReference type="PANTHER" id="PTHR46008">
    <property type="entry name" value="LEAF RUST 10 DISEASE-RESISTANCE LOCUS RECEPTOR-LIKE PROTEIN KINASE-LIKE 1.4"/>
    <property type="match status" value="1"/>
</dbReference>
<dbReference type="GO" id="GO:0005524">
    <property type="term" value="F:ATP binding"/>
    <property type="evidence" value="ECO:0007669"/>
    <property type="project" value="UniProtKB-KW"/>
</dbReference>
<dbReference type="PANTHER" id="PTHR46008:SF48">
    <property type="entry name" value="PROTEIN KINASE DOMAIN-CONTAINING PROTEIN"/>
    <property type="match status" value="1"/>
</dbReference>
<evidence type="ECO:0000256" key="2">
    <source>
        <dbReference type="ARBA" id="ARBA00022840"/>
    </source>
</evidence>
<keyword evidence="1" id="KW-0547">Nucleotide-binding</keyword>
<evidence type="ECO:0000313" key="5">
    <source>
        <dbReference type="Proteomes" id="UP001605036"/>
    </source>
</evidence>
<dbReference type="Gene3D" id="3.30.200.20">
    <property type="entry name" value="Phosphorylase Kinase, domain 1"/>
    <property type="match status" value="1"/>
</dbReference>
<dbReference type="Proteomes" id="UP001605036">
    <property type="component" value="Unassembled WGS sequence"/>
</dbReference>
<dbReference type="Gene3D" id="1.10.510.10">
    <property type="entry name" value="Transferase(Phosphotransferase) domain 1"/>
    <property type="match status" value="1"/>
</dbReference>
<dbReference type="SMART" id="SM00220">
    <property type="entry name" value="S_TKc"/>
    <property type="match status" value="1"/>
</dbReference>
<sequence>MTEFWMSPRYYDIEESIKVKLGVVFSDPPAADSRVYLLLPILVGSHVEKENVEGWLMCFGRWPMQEDVKSYMKWYCKEYRKTKRRLDATRFSTRELAKATQNYSDECSLGGSVFKGRLSNSRPVAVKRLSSSLSWEALTQLKLELQVISHSRHPHLLQLVGCSLVLNETSVVYEYVEGGGNLRQHLDGSRGAKLDWETRLRIALEVAQALTHLHYFCFPSVLHWDLKSNNILLDRSLSVKVTDFGISPTTIDLAKAAGYIDPHYLQTYQLSVKSDVYSFGIVLLEIVSDAPVVDFTRAKDKITIAALGTCSLKNRQFHDLVDPHLILTGTSQDLQQSKNLARLAIKCISMDPQARPTMKEVLASIKNIIFTRSSQK</sequence>
<protein>
    <recommendedName>
        <fullName evidence="3">Protein kinase domain-containing protein</fullName>
    </recommendedName>
</protein>
<dbReference type="PROSITE" id="PS50011">
    <property type="entry name" value="PROTEIN_KINASE_DOM"/>
    <property type="match status" value="1"/>
</dbReference>
<accession>A0ABD1YUG9</accession>
<dbReference type="InterPro" id="IPR001245">
    <property type="entry name" value="Ser-Thr/Tyr_kinase_cat_dom"/>
</dbReference>
<name>A0ABD1YUG9_9MARC</name>
<evidence type="ECO:0000313" key="4">
    <source>
        <dbReference type="EMBL" id="KAL2634414.1"/>
    </source>
</evidence>